<dbReference type="AlphaFoldDB" id="A0A381UDG8"/>
<name>A0A381UDG8_9ZZZZ</name>
<evidence type="ECO:0000313" key="1">
    <source>
        <dbReference type="EMBL" id="SVA25387.1"/>
    </source>
</evidence>
<proteinExistence type="predicted"/>
<protein>
    <submittedName>
        <fullName evidence="1">Uncharacterized protein</fullName>
    </submittedName>
</protein>
<organism evidence="1">
    <name type="scientific">marine metagenome</name>
    <dbReference type="NCBI Taxonomy" id="408172"/>
    <lineage>
        <taxon>unclassified sequences</taxon>
        <taxon>metagenomes</taxon>
        <taxon>ecological metagenomes</taxon>
    </lineage>
</organism>
<sequence>MYINKQDYNHLRNVIGSLMIKQFKGKDKQDQYRAVIDMIFEQFPPFTKKGGKTT</sequence>
<accession>A0A381UDG8</accession>
<dbReference type="EMBL" id="UINC01006086">
    <property type="protein sequence ID" value="SVA25387.1"/>
    <property type="molecule type" value="Genomic_DNA"/>
</dbReference>
<reference evidence="1" key="1">
    <citation type="submission" date="2018-05" db="EMBL/GenBank/DDBJ databases">
        <authorList>
            <person name="Lanie J.A."/>
            <person name="Ng W.-L."/>
            <person name="Kazmierczak K.M."/>
            <person name="Andrzejewski T.M."/>
            <person name="Davidsen T.M."/>
            <person name="Wayne K.J."/>
            <person name="Tettelin H."/>
            <person name="Glass J.I."/>
            <person name="Rusch D."/>
            <person name="Podicherti R."/>
            <person name="Tsui H.-C.T."/>
            <person name="Winkler M.E."/>
        </authorList>
    </citation>
    <scope>NUCLEOTIDE SEQUENCE</scope>
</reference>
<gene>
    <name evidence="1" type="ORF">METZ01_LOCUS78241</name>
</gene>